<keyword evidence="2" id="KW-1185">Reference proteome</keyword>
<organism evidence="1 2">
    <name type="scientific">Nocardioides marmoribigeumensis</name>
    <dbReference type="NCBI Taxonomy" id="433649"/>
    <lineage>
        <taxon>Bacteria</taxon>
        <taxon>Bacillati</taxon>
        <taxon>Actinomycetota</taxon>
        <taxon>Actinomycetes</taxon>
        <taxon>Propionibacteriales</taxon>
        <taxon>Nocardioidaceae</taxon>
        <taxon>Nocardioides</taxon>
    </lineage>
</organism>
<name>A0ABU2BVC0_9ACTN</name>
<accession>A0ABU2BVC0</accession>
<comment type="caution">
    <text evidence="1">The sequence shown here is derived from an EMBL/GenBank/DDBJ whole genome shotgun (WGS) entry which is preliminary data.</text>
</comment>
<gene>
    <name evidence="1" type="ORF">J2S63_002141</name>
</gene>
<proteinExistence type="predicted"/>
<dbReference type="RefSeq" id="WP_310301893.1">
    <property type="nucleotide sequence ID" value="NZ_BAAAPS010000008.1"/>
</dbReference>
<evidence type="ECO:0000313" key="2">
    <source>
        <dbReference type="Proteomes" id="UP001183648"/>
    </source>
</evidence>
<dbReference type="Proteomes" id="UP001183648">
    <property type="component" value="Unassembled WGS sequence"/>
</dbReference>
<dbReference type="InterPro" id="IPR009057">
    <property type="entry name" value="Homeodomain-like_sf"/>
</dbReference>
<dbReference type="EMBL" id="JAVDYG010000001">
    <property type="protein sequence ID" value="MDR7362588.1"/>
    <property type="molecule type" value="Genomic_DNA"/>
</dbReference>
<dbReference type="SUPFAM" id="SSF46689">
    <property type="entry name" value="Homeodomain-like"/>
    <property type="match status" value="1"/>
</dbReference>
<protein>
    <submittedName>
        <fullName evidence="1">AcrR family transcriptional regulator</fullName>
    </submittedName>
</protein>
<dbReference type="Gene3D" id="1.10.357.10">
    <property type="entry name" value="Tetracycline Repressor, domain 2"/>
    <property type="match status" value="1"/>
</dbReference>
<sequence length="207" mass="22298">MAQQRVDPPPGRAQVVQAVVDLALAGGYTAVSWEAVAARSGLGLREVQQHAATIDDLLLLTLEDCLLRWISAAPTWTRVDPVPGLSDEISRRLLTGIDAASDCPEFWVLGVLLSLTAGHGARRARARYAAVRASARTAMAEWWSRILPPETVRADPRLPHRLSGVHLALIDGAFVAQQSGIEWNLPMLVRTVSAGLSSYVVAPKVQA</sequence>
<evidence type="ECO:0000313" key="1">
    <source>
        <dbReference type="EMBL" id="MDR7362588.1"/>
    </source>
</evidence>
<reference evidence="1 2" key="1">
    <citation type="submission" date="2023-07" db="EMBL/GenBank/DDBJ databases">
        <title>Sequencing the genomes of 1000 actinobacteria strains.</title>
        <authorList>
            <person name="Klenk H.-P."/>
        </authorList>
    </citation>
    <scope>NUCLEOTIDE SEQUENCE [LARGE SCALE GENOMIC DNA]</scope>
    <source>
        <strain evidence="1 2">DSM 19426</strain>
    </source>
</reference>